<keyword evidence="5" id="KW-0560">Oxidoreductase</keyword>
<dbReference type="Proteomes" id="UP001221757">
    <property type="component" value="Unassembled WGS sequence"/>
</dbReference>
<evidence type="ECO:0000256" key="3">
    <source>
        <dbReference type="ARBA" id="ARBA00022630"/>
    </source>
</evidence>
<comment type="similarity">
    <text evidence="2">Belongs to the oxygen-dependent FAD-linked oxidoreductase family.</text>
</comment>
<dbReference type="Gene3D" id="3.40.462.20">
    <property type="match status" value="1"/>
</dbReference>
<protein>
    <submittedName>
        <fullName evidence="6">Uncharacterized protein</fullName>
    </submittedName>
</protein>
<dbReference type="GO" id="GO:0050660">
    <property type="term" value="F:flavin adenine dinucleotide binding"/>
    <property type="evidence" value="ECO:0007669"/>
    <property type="project" value="InterPro"/>
</dbReference>
<dbReference type="SUPFAM" id="SSF56176">
    <property type="entry name" value="FAD-binding/transporter-associated domain-like"/>
    <property type="match status" value="1"/>
</dbReference>
<keyword evidence="4" id="KW-0274">FAD</keyword>
<evidence type="ECO:0000313" key="7">
    <source>
        <dbReference type="Proteomes" id="UP001221757"/>
    </source>
</evidence>
<name>A0AAD7GEJ7_MYCRO</name>
<proteinExistence type="inferred from homology"/>
<dbReference type="PANTHER" id="PTHR42973">
    <property type="entry name" value="BINDING OXIDOREDUCTASE, PUTATIVE (AFU_ORTHOLOGUE AFUA_1G17690)-RELATED"/>
    <property type="match status" value="1"/>
</dbReference>
<keyword evidence="3" id="KW-0285">Flavoprotein</keyword>
<keyword evidence="7" id="KW-1185">Reference proteome</keyword>
<evidence type="ECO:0000256" key="4">
    <source>
        <dbReference type="ARBA" id="ARBA00022827"/>
    </source>
</evidence>
<evidence type="ECO:0000313" key="6">
    <source>
        <dbReference type="EMBL" id="KAJ7691287.1"/>
    </source>
</evidence>
<comment type="cofactor">
    <cofactor evidence="1">
        <name>FAD</name>
        <dbReference type="ChEBI" id="CHEBI:57692"/>
    </cofactor>
</comment>
<comment type="caution">
    <text evidence="6">The sequence shown here is derived from an EMBL/GenBank/DDBJ whole genome shotgun (WGS) entry which is preliminary data.</text>
</comment>
<dbReference type="GO" id="GO:0016491">
    <property type="term" value="F:oxidoreductase activity"/>
    <property type="evidence" value="ECO:0007669"/>
    <property type="project" value="UniProtKB-KW"/>
</dbReference>
<dbReference type="InterPro" id="IPR016169">
    <property type="entry name" value="FAD-bd_PCMH_sub2"/>
</dbReference>
<dbReference type="InterPro" id="IPR050416">
    <property type="entry name" value="FAD-linked_Oxidoreductase"/>
</dbReference>
<accession>A0AAD7GEJ7</accession>
<dbReference type="PANTHER" id="PTHR42973:SF39">
    <property type="entry name" value="FAD-BINDING PCMH-TYPE DOMAIN-CONTAINING PROTEIN"/>
    <property type="match status" value="1"/>
</dbReference>
<gene>
    <name evidence="6" type="ORF">B0H17DRAFT_565018</name>
</gene>
<reference evidence="6" key="1">
    <citation type="submission" date="2023-03" db="EMBL/GenBank/DDBJ databases">
        <title>Massive genome expansion in bonnet fungi (Mycena s.s.) driven by repeated elements and novel gene families across ecological guilds.</title>
        <authorList>
            <consortium name="Lawrence Berkeley National Laboratory"/>
            <person name="Harder C.B."/>
            <person name="Miyauchi S."/>
            <person name="Viragh M."/>
            <person name="Kuo A."/>
            <person name="Thoen E."/>
            <person name="Andreopoulos B."/>
            <person name="Lu D."/>
            <person name="Skrede I."/>
            <person name="Drula E."/>
            <person name="Henrissat B."/>
            <person name="Morin E."/>
            <person name="Kohler A."/>
            <person name="Barry K."/>
            <person name="LaButti K."/>
            <person name="Morin E."/>
            <person name="Salamov A."/>
            <person name="Lipzen A."/>
            <person name="Mereny Z."/>
            <person name="Hegedus B."/>
            <person name="Baldrian P."/>
            <person name="Stursova M."/>
            <person name="Weitz H."/>
            <person name="Taylor A."/>
            <person name="Grigoriev I.V."/>
            <person name="Nagy L.G."/>
            <person name="Martin F."/>
            <person name="Kauserud H."/>
        </authorList>
    </citation>
    <scope>NUCLEOTIDE SEQUENCE</scope>
    <source>
        <strain evidence="6">CBHHK067</strain>
    </source>
</reference>
<evidence type="ECO:0000256" key="2">
    <source>
        <dbReference type="ARBA" id="ARBA00005466"/>
    </source>
</evidence>
<sequence length="212" mass="23169">MIGADLVLANGTAIHVSPTENADLFWSICEAPPSSGIVTQRTMRIRKAPNKVIRYAYKFIDPDRSPEKLANIQHAYQVWGLTAPEEMGMVANVWQGGKVIEMAGYYMGNQDDFDRVTAPLFNATGQPSTTYVQERDWIAVLTEADGGAPLSTKGSPEQHDPFYVVVPTYSPIMTDPPDALGQYFTITPVPGTLPTPGMNASLPSDRSFFCGH</sequence>
<evidence type="ECO:0000256" key="5">
    <source>
        <dbReference type="ARBA" id="ARBA00023002"/>
    </source>
</evidence>
<dbReference type="AlphaFoldDB" id="A0AAD7GEJ7"/>
<evidence type="ECO:0000256" key="1">
    <source>
        <dbReference type="ARBA" id="ARBA00001974"/>
    </source>
</evidence>
<organism evidence="6 7">
    <name type="scientific">Mycena rosella</name>
    <name type="common">Pink bonnet</name>
    <name type="synonym">Agaricus rosellus</name>
    <dbReference type="NCBI Taxonomy" id="1033263"/>
    <lineage>
        <taxon>Eukaryota</taxon>
        <taxon>Fungi</taxon>
        <taxon>Dikarya</taxon>
        <taxon>Basidiomycota</taxon>
        <taxon>Agaricomycotina</taxon>
        <taxon>Agaricomycetes</taxon>
        <taxon>Agaricomycetidae</taxon>
        <taxon>Agaricales</taxon>
        <taxon>Marasmiineae</taxon>
        <taxon>Mycenaceae</taxon>
        <taxon>Mycena</taxon>
    </lineage>
</organism>
<dbReference type="EMBL" id="JARKIE010000059">
    <property type="protein sequence ID" value="KAJ7691287.1"/>
    <property type="molecule type" value="Genomic_DNA"/>
</dbReference>
<dbReference type="InterPro" id="IPR036318">
    <property type="entry name" value="FAD-bd_PCMH-like_sf"/>
</dbReference>
<dbReference type="Gene3D" id="3.30.465.10">
    <property type="match status" value="1"/>
</dbReference>